<keyword evidence="1" id="KW-1133">Transmembrane helix</keyword>
<dbReference type="EnsemblPlants" id="KEH40516">
    <property type="protein sequence ID" value="KEH40516"/>
    <property type="gene ID" value="MTR_1g029820"/>
</dbReference>
<sequence length="65" mass="7711">MKVELVHIMGNSHLMHLATKKQFFVAVFWVMLLLDIHLGWIWTLNITGAQLFYQNQRKTLISHFT</sequence>
<keyword evidence="5" id="KW-1185">Reference proteome</keyword>
<proteinExistence type="predicted"/>
<reference evidence="2 5" key="1">
    <citation type="journal article" date="2011" name="Nature">
        <title>The Medicago genome provides insight into the evolution of rhizobial symbioses.</title>
        <authorList>
            <person name="Young N.D."/>
            <person name="Debelle F."/>
            <person name="Oldroyd G.E."/>
            <person name="Geurts R."/>
            <person name="Cannon S.B."/>
            <person name="Udvardi M.K."/>
            <person name="Benedito V.A."/>
            <person name="Mayer K.F."/>
            <person name="Gouzy J."/>
            <person name="Schoof H."/>
            <person name="Van de Peer Y."/>
            <person name="Proost S."/>
            <person name="Cook D.R."/>
            <person name="Meyers B.C."/>
            <person name="Spannagl M."/>
            <person name="Cheung F."/>
            <person name="De Mita S."/>
            <person name="Krishnakumar V."/>
            <person name="Gundlach H."/>
            <person name="Zhou S."/>
            <person name="Mudge J."/>
            <person name="Bharti A.K."/>
            <person name="Murray J.D."/>
            <person name="Naoumkina M.A."/>
            <person name="Rosen B."/>
            <person name="Silverstein K.A."/>
            <person name="Tang H."/>
            <person name="Rombauts S."/>
            <person name="Zhao P.X."/>
            <person name="Zhou P."/>
            <person name="Barbe V."/>
            <person name="Bardou P."/>
            <person name="Bechner M."/>
            <person name="Bellec A."/>
            <person name="Berger A."/>
            <person name="Berges H."/>
            <person name="Bidwell S."/>
            <person name="Bisseling T."/>
            <person name="Choisne N."/>
            <person name="Couloux A."/>
            <person name="Denny R."/>
            <person name="Deshpande S."/>
            <person name="Dai X."/>
            <person name="Doyle J.J."/>
            <person name="Dudez A.M."/>
            <person name="Farmer A.D."/>
            <person name="Fouteau S."/>
            <person name="Franken C."/>
            <person name="Gibelin C."/>
            <person name="Gish J."/>
            <person name="Goldstein S."/>
            <person name="Gonzalez A.J."/>
            <person name="Green P.J."/>
            <person name="Hallab A."/>
            <person name="Hartog M."/>
            <person name="Hua A."/>
            <person name="Humphray S.J."/>
            <person name="Jeong D.H."/>
            <person name="Jing Y."/>
            <person name="Jocker A."/>
            <person name="Kenton S.M."/>
            <person name="Kim D.J."/>
            <person name="Klee K."/>
            <person name="Lai H."/>
            <person name="Lang C."/>
            <person name="Lin S."/>
            <person name="Macmil S.L."/>
            <person name="Magdelenat G."/>
            <person name="Matthews L."/>
            <person name="McCorrison J."/>
            <person name="Monaghan E.L."/>
            <person name="Mun J.H."/>
            <person name="Najar F.Z."/>
            <person name="Nicholson C."/>
            <person name="Noirot C."/>
            <person name="O'Bleness M."/>
            <person name="Paule C.R."/>
            <person name="Poulain J."/>
            <person name="Prion F."/>
            <person name="Qin B."/>
            <person name="Qu C."/>
            <person name="Retzel E.F."/>
            <person name="Riddle C."/>
            <person name="Sallet E."/>
            <person name="Samain S."/>
            <person name="Samson N."/>
            <person name="Sanders I."/>
            <person name="Saurat O."/>
            <person name="Scarpelli C."/>
            <person name="Schiex T."/>
            <person name="Segurens B."/>
            <person name="Severin A.J."/>
            <person name="Sherrier D.J."/>
            <person name="Shi R."/>
            <person name="Sims S."/>
            <person name="Singer S.R."/>
            <person name="Sinharoy S."/>
            <person name="Sterck L."/>
            <person name="Viollet A."/>
            <person name="Wang B.B."/>
            <person name="Wang K."/>
            <person name="Wang M."/>
            <person name="Wang X."/>
            <person name="Warfsmann J."/>
            <person name="Weissenbach J."/>
            <person name="White D.D."/>
            <person name="White J.D."/>
            <person name="Wiley G.B."/>
            <person name="Wincker P."/>
            <person name="Xing Y."/>
            <person name="Yang L."/>
            <person name="Yao Z."/>
            <person name="Ying F."/>
            <person name="Zhai J."/>
            <person name="Zhou L."/>
            <person name="Zuber A."/>
            <person name="Denarie J."/>
            <person name="Dixon R.A."/>
            <person name="May G.D."/>
            <person name="Schwartz D.C."/>
            <person name="Rogers J."/>
            <person name="Quetier F."/>
            <person name="Town C.D."/>
            <person name="Roe B.A."/>
        </authorList>
    </citation>
    <scope>NUCLEOTIDE SEQUENCE [LARGE SCALE GENOMIC DNA]</scope>
    <source>
        <strain evidence="2">A17</strain>
        <strain evidence="4 5">cv. Jemalong A17</strain>
    </source>
</reference>
<keyword evidence="1 2" id="KW-0812">Transmembrane</keyword>
<reference evidence="4" key="3">
    <citation type="submission" date="2015-04" db="UniProtKB">
        <authorList>
            <consortium name="EnsemblPlants"/>
        </authorList>
    </citation>
    <scope>IDENTIFICATION</scope>
    <source>
        <strain evidence="4">cv. Jemalong A17</strain>
    </source>
</reference>
<evidence type="ECO:0000313" key="2">
    <source>
        <dbReference type="EMBL" id="KEH40516.1"/>
    </source>
</evidence>
<reference evidence="3" key="5">
    <citation type="journal article" date="2018" name="Nat. Plants">
        <title>Whole-genome landscape of Medicago truncatula symbiotic genes.</title>
        <authorList>
            <person name="Pecrix Y."/>
            <person name="Gamas P."/>
            <person name="Carrere S."/>
        </authorList>
    </citation>
    <scope>NUCLEOTIDE SEQUENCE</scope>
    <source>
        <tissue evidence="3">Leaves</tissue>
    </source>
</reference>
<reference evidence="2 5" key="2">
    <citation type="journal article" date="2014" name="BMC Genomics">
        <title>An improved genome release (version Mt4.0) for the model legume Medicago truncatula.</title>
        <authorList>
            <person name="Tang H."/>
            <person name="Krishnakumar V."/>
            <person name="Bidwell S."/>
            <person name="Rosen B."/>
            <person name="Chan A."/>
            <person name="Zhou S."/>
            <person name="Gentzbittel L."/>
            <person name="Childs K.L."/>
            <person name="Yandell M."/>
            <person name="Gundlach H."/>
            <person name="Mayer K.F."/>
            <person name="Schwartz D.C."/>
            <person name="Town C.D."/>
        </authorList>
    </citation>
    <scope>GENOME REANNOTATION</scope>
    <source>
        <strain evidence="2">A17</strain>
        <strain evidence="4 5">cv. Jemalong A17</strain>
    </source>
</reference>
<dbReference type="Proteomes" id="UP000265566">
    <property type="component" value="Chromosome 1"/>
</dbReference>
<accession>A0A072VFZ0</accession>
<protein>
    <submittedName>
        <fullName evidence="2">Transmembrane protein, putative</fullName>
    </submittedName>
</protein>
<dbReference type="HOGENOM" id="CLU_2853006_0_0_1"/>
<name>A0A072VFZ0_MEDTR</name>
<dbReference type="EMBL" id="PSQE01000001">
    <property type="protein sequence ID" value="RHN77909.1"/>
    <property type="molecule type" value="Genomic_DNA"/>
</dbReference>
<evidence type="ECO:0000256" key="1">
    <source>
        <dbReference type="SAM" id="Phobius"/>
    </source>
</evidence>
<dbReference type="AlphaFoldDB" id="A0A072VFZ0"/>
<dbReference type="EMBL" id="CM001217">
    <property type="protein sequence ID" value="KEH40516.1"/>
    <property type="molecule type" value="Genomic_DNA"/>
</dbReference>
<evidence type="ECO:0000313" key="3">
    <source>
        <dbReference type="EMBL" id="RHN77909.1"/>
    </source>
</evidence>
<reference evidence="6" key="4">
    <citation type="journal article" date="2018" name="Nat. Plants">
        <title>Whole-genome landscape of Medicago truncatula symbiotic genes.</title>
        <authorList>
            <person name="Pecrix Y."/>
            <person name="Staton S.E."/>
            <person name="Sallet E."/>
            <person name="Lelandais-Briere C."/>
            <person name="Moreau S."/>
            <person name="Carrere S."/>
            <person name="Blein T."/>
            <person name="Jardinaud M.F."/>
            <person name="Latrasse D."/>
            <person name="Zouine M."/>
            <person name="Zahm M."/>
            <person name="Kreplak J."/>
            <person name="Mayjonade B."/>
            <person name="Satge C."/>
            <person name="Perez M."/>
            <person name="Cauet S."/>
            <person name="Marande W."/>
            <person name="Chantry-Darmon C."/>
            <person name="Lopez-Roques C."/>
            <person name="Bouchez O."/>
            <person name="Berard A."/>
            <person name="Debelle F."/>
            <person name="Munos S."/>
            <person name="Bendahmane A."/>
            <person name="Berges H."/>
            <person name="Niebel A."/>
            <person name="Buitink J."/>
            <person name="Frugier F."/>
            <person name="Benhamed M."/>
            <person name="Crespi M."/>
            <person name="Gouzy J."/>
            <person name="Gamas P."/>
        </authorList>
    </citation>
    <scope>NUCLEOTIDE SEQUENCE [LARGE SCALE GENOMIC DNA]</scope>
    <source>
        <strain evidence="6">cv. Jemalong A17</strain>
    </source>
</reference>
<evidence type="ECO:0000313" key="6">
    <source>
        <dbReference type="Proteomes" id="UP000265566"/>
    </source>
</evidence>
<dbReference type="Gramene" id="rna1414">
    <property type="protein sequence ID" value="RHN77909.1"/>
    <property type="gene ID" value="gene1414"/>
</dbReference>
<dbReference type="Proteomes" id="UP000002051">
    <property type="component" value="Unassembled WGS sequence"/>
</dbReference>
<organism evidence="2 5">
    <name type="scientific">Medicago truncatula</name>
    <name type="common">Barrel medic</name>
    <name type="synonym">Medicago tribuloides</name>
    <dbReference type="NCBI Taxonomy" id="3880"/>
    <lineage>
        <taxon>Eukaryota</taxon>
        <taxon>Viridiplantae</taxon>
        <taxon>Streptophyta</taxon>
        <taxon>Embryophyta</taxon>
        <taxon>Tracheophyta</taxon>
        <taxon>Spermatophyta</taxon>
        <taxon>Magnoliopsida</taxon>
        <taxon>eudicotyledons</taxon>
        <taxon>Gunneridae</taxon>
        <taxon>Pentapetalae</taxon>
        <taxon>rosids</taxon>
        <taxon>fabids</taxon>
        <taxon>Fabales</taxon>
        <taxon>Fabaceae</taxon>
        <taxon>Papilionoideae</taxon>
        <taxon>50 kb inversion clade</taxon>
        <taxon>NPAAA clade</taxon>
        <taxon>Hologalegina</taxon>
        <taxon>IRL clade</taxon>
        <taxon>Trifolieae</taxon>
        <taxon>Medicago</taxon>
    </lineage>
</organism>
<keyword evidence="1" id="KW-0472">Membrane</keyword>
<feature type="transmembrane region" description="Helical" evidence="1">
    <location>
        <begin position="23"/>
        <end position="42"/>
    </location>
</feature>
<evidence type="ECO:0000313" key="4">
    <source>
        <dbReference type="EnsemblPlants" id="KEH40516"/>
    </source>
</evidence>
<evidence type="ECO:0000313" key="5">
    <source>
        <dbReference type="Proteomes" id="UP000002051"/>
    </source>
</evidence>
<gene>
    <name evidence="2" type="ordered locus">MTR_1g029820</name>
    <name evidence="3" type="ORF">MtrunA17_Chr1g0159801</name>
</gene>